<dbReference type="Gramene" id="KZM81082">
    <property type="protein sequence ID" value="KZM81082"/>
    <property type="gene ID" value="DCAR_031306"/>
</dbReference>
<sequence>MGRAKSRMEFVKKEKHRNSTFQKRNANLKKKLIELATLCDIKALVIVYGPEQGTPPALPLEPQVWPEDRDEVHQLIDKYKGQSPEDCKKRTTLLSDFFQERNKKAQQTLAKLRNTNVNSKYPTWDSRFESFKEEDLRKTVNLLEINIGNAKARLEQMKANNIYGSYQEQQQQRKRRLDFDPGNQAPKYLKIEPYQAISDPMRMHSMPIPIPQQRFPFIDHNWNQMMVKFGNEYVGVVPNIVHNANPSYGYDYPTMAGTLNGFSYPNNFARAPLNYYGDGMQPIAQHVMEYHSMTEGSTSHQMLAASHQFYEDRKWQR</sequence>
<evidence type="ECO:0000256" key="1">
    <source>
        <dbReference type="ARBA" id="ARBA00004123"/>
    </source>
</evidence>
<dbReference type="GO" id="GO:0000978">
    <property type="term" value="F:RNA polymerase II cis-regulatory region sequence-specific DNA binding"/>
    <property type="evidence" value="ECO:0007669"/>
    <property type="project" value="TreeGrafter"/>
</dbReference>
<dbReference type="PROSITE" id="PS50066">
    <property type="entry name" value="MADS_BOX_2"/>
    <property type="match status" value="1"/>
</dbReference>
<evidence type="ECO:0000256" key="5">
    <source>
        <dbReference type="ARBA" id="ARBA00023242"/>
    </source>
</evidence>
<gene>
    <name evidence="6" type="ORF">DCAR_0414585</name>
</gene>
<dbReference type="GO" id="GO:0005634">
    <property type="term" value="C:nucleus"/>
    <property type="evidence" value="ECO:0007669"/>
    <property type="project" value="UniProtKB-SubCell"/>
</dbReference>
<reference evidence="6" key="1">
    <citation type="journal article" date="2016" name="Nat. Genet.">
        <title>A high-quality carrot genome assembly provides new insights into carotenoid accumulation and asterid genome evolution.</title>
        <authorList>
            <person name="Iorizzo M."/>
            <person name="Ellison S."/>
            <person name="Senalik D."/>
            <person name="Zeng P."/>
            <person name="Satapoomin P."/>
            <person name="Huang J."/>
            <person name="Bowman M."/>
            <person name="Iovene M."/>
            <person name="Sanseverino W."/>
            <person name="Cavagnaro P."/>
            <person name="Yildiz M."/>
            <person name="Macko-Podgorni A."/>
            <person name="Moranska E."/>
            <person name="Grzebelus E."/>
            <person name="Grzebelus D."/>
            <person name="Ashrafi H."/>
            <person name="Zheng Z."/>
            <person name="Cheng S."/>
            <person name="Spooner D."/>
            <person name="Van Deynze A."/>
            <person name="Simon P."/>
        </authorList>
    </citation>
    <scope>NUCLEOTIDE SEQUENCE</scope>
    <source>
        <tissue evidence="6">Leaf</tissue>
    </source>
</reference>
<keyword evidence="3" id="KW-0238">DNA-binding</keyword>
<dbReference type="GO" id="GO:0000981">
    <property type="term" value="F:DNA-binding transcription factor activity, RNA polymerase II-specific"/>
    <property type="evidence" value="ECO:0007669"/>
    <property type="project" value="InterPro"/>
</dbReference>
<dbReference type="CDD" id="cd00266">
    <property type="entry name" value="MADS_SRF_like"/>
    <property type="match status" value="1"/>
</dbReference>
<dbReference type="AlphaFoldDB" id="A0A175YE16"/>
<dbReference type="OrthoDB" id="601557at2759"/>
<dbReference type="OMA" id="NFARAPL"/>
<evidence type="ECO:0000256" key="2">
    <source>
        <dbReference type="ARBA" id="ARBA00023015"/>
    </source>
</evidence>
<dbReference type="SMART" id="SM00432">
    <property type="entry name" value="MADS"/>
    <property type="match status" value="1"/>
</dbReference>
<proteinExistence type="predicted"/>
<dbReference type="EMBL" id="CP093346">
    <property type="protein sequence ID" value="WOG95273.1"/>
    <property type="molecule type" value="Genomic_DNA"/>
</dbReference>
<keyword evidence="2" id="KW-0805">Transcription regulation</keyword>
<dbReference type="Pfam" id="PF00319">
    <property type="entry name" value="SRF-TF"/>
    <property type="match status" value="1"/>
</dbReference>
<accession>A0A175YE16</accession>
<keyword evidence="7" id="KW-1185">Reference proteome</keyword>
<dbReference type="PANTHER" id="PTHR11945">
    <property type="entry name" value="MADS BOX PROTEIN"/>
    <property type="match status" value="1"/>
</dbReference>
<evidence type="ECO:0000256" key="4">
    <source>
        <dbReference type="ARBA" id="ARBA00023163"/>
    </source>
</evidence>
<organism evidence="6 7">
    <name type="scientific">Daucus carota subsp. sativus</name>
    <name type="common">Carrot</name>
    <dbReference type="NCBI Taxonomy" id="79200"/>
    <lineage>
        <taxon>Eukaryota</taxon>
        <taxon>Viridiplantae</taxon>
        <taxon>Streptophyta</taxon>
        <taxon>Embryophyta</taxon>
        <taxon>Tracheophyta</taxon>
        <taxon>Spermatophyta</taxon>
        <taxon>Magnoliopsida</taxon>
        <taxon>eudicotyledons</taxon>
        <taxon>Gunneridae</taxon>
        <taxon>Pentapetalae</taxon>
        <taxon>asterids</taxon>
        <taxon>campanulids</taxon>
        <taxon>Apiales</taxon>
        <taxon>Apiaceae</taxon>
        <taxon>Apioideae</taxon>
        <taxon>Scandiceae</taxon>
        <taxon>Daucinae</taxon>
        <taxon>Daucus</taxon>
        <taxon>Daucus sect. Daucus</taxon>
    </lineage>
</organism>
<dbReference type="GO" id="GO:0045944">
    <property type="term" value="P:positive regulation of transcription by RNA polymerase II"/>
    <property type="evidence" value="ECO:0007669"/>
    <property type="project" value="InterPro"/>
</dbReference>
<dbReference type="InterPro" id="IPR036879">
    <property type="entry name" value="TF_MADSbox_sf"/>
</dbReference>
<dbReference type="Gene3D" id="3.40.1810.10">
    <property type="entry name" value="Transcription factor, MADS-box"/>
    <property type="match status" value="1"/>
</dbReference>
<dbReference type="InterPro" id="IPR033897">
    <property type="entry name" value="SRF-like_MADS-box"/>
</dbReference>
<name>A0A175YE16_DAUCS</name>
<evidence type="ECO:0000313" key="6">
    <source>
        <dbReference type="EMBL" id="WOG95273.1"/>
    </source>
</evidence>
<comment type="subcellular location">
    <subcellularLocation>
        <location evidence="1">Nucleus</location>
    </subcellularLocation>
</comment>
<protein>
    <submittedName>
        <fullName evidence="6">Uncharacterized protein</fullName>
    </submittedName>
</protein>
<dbReference type="SUPFAM" id="SSF55455">
    <property type="entry name" value="SRF-like"/>
    <property type="match status" value="1"/>
</dbReference>
<reference evidence="6" key="2">
    <citation type="submission" date="2022-03" db="EMBL/GenBank/DDBJ databases">
        <title>Draft title - Genomic analysis of global carrot germplasm unveils the trajectory of domestication and the origin of high carotenoid orange carrot.</title>
        <authorList>
            <person name="Iorizzo M."/>
            <person name="Ellison S."/>
            <person name="Senalik D."/>
            <person name="Macko-Podgorni A."/>
            <person name="Grzebelus D."/>
            <person name="Bostan H."/>
            <person name="Rolling W."/>
            <person name="Curaba J."/>
            <person name="Simon P."/>
        </authorList>
    </citation>
    <scope>NUCLEOTIDE SEQUENCE</scope>
    <source>
        <tissue evidence="6">Leaf</tissue>
    </source>
</reference>
<dbReference type="PANTHER" id="PTHR11945:SF176">
    <property type="entry name" value="MADS-BOX TRANSCRIPTION FACTOR FAMILY PROTEIN"/>
    <property type="match status" value="1"/>
</dbReference>
<dbReference type="Proteomes" id="UP000077755">
    <property type="component" value="Chromosome 4"/>
</dbReference>
<dbReference type="GO" id="GO:0046983">
    <property type="term" value="F:protein dimerization activity"/>
    <property type="evidence" value="ECO:0007669"/>
    <property type="project" value="InterPro"/>
</dbReference>
<dbReference type="InterPro" id="IPR002100">
    <property type="entry name" value="TF_MADSbox"/>
</dbReference>
<evidence type="ECO:0000313" key="7">
    <source>
        <dbReference type="Proteomes" id="UP000077755"/>
    </source>
</evidence>
<keyword evidence="4" id="KW-0804">Transcription</keyword>
<evidence type="ECO:0000256" key="3">
    <source>
        <dbReference type="ARBA" id="ARBA00023125"/>
    </source>
</evidence>
<keyword evidence="5" id="KW-0539">Nucleus</keyword>
<dbReference type="KEGG" id="dcr:108192507"/>